<name>A0A0Q0XSF4_9PSED</name>
<dbReference type="EMBL" id="LLWH01000179">
    <property type="protein sequence ID" value="KQB52985.1"/>
    <property type="molecule type" value="Genomic_DNA"/>
</dbReference>
<organism evidence="1 2">
    <name type="scientific">Pseudomonas endophytica</name>
    <dbReference type="NCBI Taxonomy" id="1563157"/>
    <lineage>
        <taxon>Bacteria</taxon>
        <taxon>Pseudomonadati</taxon>
        <taxon>Pseudomonadota</taxon>
        <taxon>Gammaproteobacteria</taxon>
        <taxon>Pseudomonadales</taxon>
        <taxon>Pseudomonadaceae</taxon>
        <taxon>Pseudomonas</taxon>
    </lineage>
</organism>
<proteinExistence type="predicted"/>
<dbReference type="RefSeq" id="WP_055103548.1">
    <property type="nucleotide sequence ID" value="NZ_LLWH01000179.1"/>
</dbReference>
<accession>A0A0Q0XSF4</accession>
<dbReference type="OrthoDB" id="6971876at2"/>
<dbReference type="Proteomes" id="UP000050342">
    <property type="component" value="Unassembled WGS sequence"/>
</dbReference>
<sequence length="168" mass="18499">MTIRITSQSLSDYDAQLAYKTATAYLCQSDLASYLIDQLEHQHLKLTVEVSSDPATANKDTSNNGAIVWNLRSDLSPSTNVPAVAALLSSAPAAKQPYVASQWGLMHLLALACQQLNEQLNFRDADATWPWLDEKALSAADIEQAVASELADKPMPVKQDWNRLLNRE</sequence>
<evidence type="ECO:0000313" key="1">
    <source>
        <dbReference type="EMBL" id="KQB52985.1"/>
    </source>
</evidence>
<evidence type="ECO:0000313" key="2">
    <source>
        <dbReference type="Proteomes" id="UP000050342"/>
    </source>
</evidence>
<gene>
    <name evidence="1" type="ORF">AQS70_12225</name>
</gene>
<comment type="caution">
    <text evidence="1">The sequence shown here is derived from an EMBL/GenBank/DDBJ whole genome shotgun (WGS) entry which is preliminary data.</text>
</comment>
<dbReference type="AlphaFoldDB" id="A0A0Q0XSF4"/>
<protein>
    <submittedName>
        <fullName evidence="1">Uncharacterized protein</fullName>
    </submittedName>
</protein>
<reference evidence="1 2" key="1">
    <citation type="submission" date="2015-10" db="EMBL/GenBank/DDBJ databases">
        <title>Pseudomonas helleri sp. nov. and Pseudomonas weihenstephanensis sp. nov., isolated from raw cows milk.</title>
        <authorList>
            <person name="Von Neubeck M."/>
            <person name="Huptas C."/>
            <person name="Wenning M."/>
            <person name="Scherer S."/>
        </authorList>
    </citation>
    <scope>NUCLEOTIDE SEQUENCE [LARGE SCALE GENOMIC DNA]</scope>
    <source>
        <strain evidence="1 2">BSTT44</strain>
    </source>
</reference>
<keyword evidence="2" id="KW-1185">Reference proteome</keyword>